<dbReference type="GO" id="GO:0004038">
    <property type="term" value="F:allantoinase activity"/>
    <property type="evidence" value="ECO:0007669"/>
    <property type="project" value="TreeGrafter"/>
</dbReference>
<evidence type="ECO:0000256" key="2">
    <source>
        <dbReference type="ARBA" id="ARBA00002368"/>
    </source>
</evidence>
<sequence length="398" mass="44257">MAVIIKNVNIVDYKTNCYGDVYVNNGVIEDIGRDLEKTCEIIDGTGKVLMPGFVDLHCHFRDPGYTYKENLETGSRAALAGGVSTVNLMANTNPICSSMEIFYQVMEKGKKLDLVNINQIVSITENMGGKSIEHLDKLTNEVKFISDDGVGVPSDQVMYNAMLKAKEKGITIISHTETREFSKIDMRLAENLMTYRDIGLCEHTGAHLHLAHVSTKEAMRAIMDAKDRGANVTCEVTPHHIALHNCNFRVNPPIREKEDVDFLIEAIKSGYVDCISTDHAPHTKEDKAKGAPGMVGLETSFSICYEKLVKAGHISLSKLSEIMSKNPAEIMNSNCGRIEKGYRADLVLVDLEHDHCIDSQEFLSMGKNTPFNGMKVSARVEKTMVKGIIKYDYKNMNI</sequence>
<dbReference type="InterPro" id="IPR006680">
    <property type="entry name" value="Amidohydro-rel"/>
</dbReference>
<dbReference type="Pfam" id="PF01979">
    <property type="entry name" value="Amidohydro_1"/>
    <property type="match status" value="1"/>
</dbReference>
<evidence type="ECO:0000259" key="7">
    <source>
        <dbReference type="Pfam" id="PF01979"/>
    </source>
</evidence>
<evidence type="ECO:0000313" key="9">
    <source>
        <dbReference type="Proteomes" id="UP000183952"/>
    </source>
</evidence>
<organism evidence="8 9">
    <name type="scientific">Hathewaya proteolytica DSM 3090</name>
    <dbReference type="NCBI Taxonomy" id="1121331"/>
    <lineage>
        <taxon>Bacteria</taxon>
        <taxon>Bacillati</taxon>
        <taxon>Bacillota</taxon>
        <taxon>Clostridia</taxon>
        <taxon>Eubacteriales</taxon>
        <taxon>Clostridiaceae</taxon>
        <taxon>Hathewaya</taxon>
    </lineage>
</organism>
<evidence type="ECO:0000256" key="4">
    <source>
        <dbReference type="ARBA" id="ARBA00022723"/>
    </source>
</evidence>
<dbReference type="InterPro" id="IPR004722">
    <property type="entry name" value="DHOase"/>
</dbReference>
<dbReference type="CDD" id="cd01317">
    <property type="entry name" value="DHOase_IIa"/>
    <property type="match status" value="1"/>
</dbReference>
<feature type="domain" description="Amidohydrolase-related" evidence="7">
    <location>
        <begin position="48"/>
        <end position="387"/>
    </location>
</feature>
<dbReference type="InterPro" id="IPR002195">
    <property type="entry name" value="Dihydroorotase_CS"/>
</dbReference>
<dbReference type="SUPFAM" id="SSF51338">
    <property type="entry name" value="Composite domain of metallo-dependent hydrolases"/>
    <property type="match status" value="1"/>
</dbReference>
<dbReference type="Proteomes" id="UP000183952">
    <property type="component" value="Unassembled WGS sequence"/>
</dbReference>
<proteinExistence type="inferred from homology"/>
<comment type="similarity">
    <text evidence="3">Belongs to the metallo-dependent hydrolases superfamily. DHOase family. Class I DHOase subfamily.</text>
</comment>
<dbReference type="InterPro" id="IPR032466">
    <property type="entry name" value="Metal_Hydrolase"/>
</dbReference>
<dbReference type="PROSITE" id="PS00483">
    <property type="entry name" value="DIHYDROOROTASE_2"/>
    <property type="match status" value="1"/>
</dbReference>
<reference evidence="8 9" key="1">
    <citation type="submission" date="2016-11" db="EMBL/GenBank/DDBJ databases">
        <authorList>
            <person name="Jaros S."/>
            <person name="Januszkiewicz K."/>
            <person name="Wedrychowicz H."/>
        </authorList>
    </citation>
    <scope>NUCLEOTIDE SEQUENCE [LARGE SCALE GENOMIC DNA]</scope>
    <source>
        <strain evidence="8 9">DSM 3090</strain>
    </source>
</reference>
<comment type="function">
    <text evidence="2">Catalyzes the reversible cyclization of carbamoyl aspartate to dihydroorotate.</text>
</comment>
<keyword evidence="5" id="KW-0378">Hydrolase</keyword>
<accession>A0A1M6Q800</accession>
<evidence type="ECO:0000256" key="3">
    <source>
        <dbReference type="ARBA" id="ARBA00010286"/>
    </source>
</evidence>
<evidence type="ECO:0000313" key="8">
    <source>
        <dbReference type="EMBL" id="SHK16213.1"/>
    </source>
</evidence>
<keyword evidence="4" id="KW-0479">Metal-binding</keyword>
<dbReference type="GO" id="GO:0006221">
    <property type="term" value="P:pyrimidine nucleotide biosynthetic process"/>
    <property type="evidence" value="ECO:0007669"/>
    <property type="project" value="UniProtKB-KW"/>
</dbReference>
<name>A0A1M6Q800_9CLOT</name>
<dbReference type="NCBIfam" id="TIGR00857">
    <property type="entry name" value="pyrC_multi"/>
    <property type="match status" value="1"/>
</dbReference>
<dbReference type="GO" id="GO:0004151">
    <property type="term" value="F:dihydroorotase activity"/>
    <property type="evidence" value="ECO:0007669"/>
    <property type="project" value="InterPro"/>
</dbReference>
<dbReference type="GO" id="GO:0006145">
    <property type="term" value="P:purine nucleobase catabolic process"/>
    <property type="evidence" value="ECO:0007669"/>
    <property type="project" value="TreeGrafter"/>
</dbReference>
<dbReference type="RefSeq" id="WP_072903884.1">
    <property type="nucleotide sequence ID" value="NZ_FRAD01000015.1"/>
</dbReference>
<dbReference type="EMBL" id="FRAD01000015">
    <property type="protein sequence ID" value="SHK16213.1"/>
    <property type="molecule type" value="Genomic_DNA"/>
</dbReference>
<dbReference type="GO" id="GO:0005737">
    <property type="term" value="C:cytoplasm"/>
    <property type="evidence" value="ECO:0007669"/>
    <property type="project" value="TreeGrafter"/>
</dbReference>
<keyword evidence="9" id="KW-1185">Reference proteome</keyword>
<evidence type="ECO:0000256" key="5">
    <source>
        <dbReference type="ARBA" id="ARBA00022801"/>
    </source>
</evidence>
<evidence type="ECO:0000256" key="1">
    <source>
        <dbReference type="ARBA" id="ARBA00001947"/>
    </source>
</evidence>
<dbReference type="InterPro" id="IPR011059">
    <property type="entry name" value="Metal-dep_hydrolase_composite"/>
</dbReference>
<dbReference type="AlphaFoldDB" id="A0A1M6Q800"/>
<dbReference type="InterPro" id="IPR050138">
    <property type="entry name" value="DHOase/Allantoinase_Hydrolase"/>
</dbReference>
<dbReference type="Gene3D" id="3.20.20.140">
    <property type="entry name" value="Metal-dependent hydrolases"/>
    <property type="match status" value="1"/>
</dbReference>
<comment type="cofactor">
    <cofactor evidence="1">
        <name>Zn(2+)</name>
        <dbReference type="ChEBI" id="CHEBI:29105"/>
    </cofactor>
</comment>
<dbReference type="GO" id="GO:0046872">
    <property type="term" value="F:metal ion binding"/>
    <property type="evidence" value="ECO:0007669"/>
    <property type="project" value="UniProtKB-KW"/>
</dbReference>
<dbReference type="PANTHER" id="PTHR43668:SF2">
    <property type="entry name" value="ALLANTOINASE"/>
    <property type="match status" value="1"/>
</dbReference>
<keyword evidence="6" id="KW-0665">Pyrimidine biosynthesis</keyword>
<protein>
    <submittedName>
        <fullName evidence="8">Dihydroorotase</fullName>
    </submittedName>
</protein>
<dbReference type="STRING" id="1121331.SAMN02745248_01930"/>
<dbReference type="PANTHER" id="PTHR43668">
    <property type="entry name" value="ALLANTOINASE"/>
    <property type="match status" value="1"/>
</dbReference>
<evidence type="ECO:0000256" key="6">
    <source>
        <dbReference type="ARBA" id="ARBA00022975"/>
    </source>
</evidence>
<dbReference type="OrthoDB" id="9765462at2"/>
<gene>
    <name evidence="8" type="ORF">SAMN02745248_01930</name>
</gene>
<dbReference type="SUPFAM" id="SSF51556">
    <property type="entry name" value="Metallo-dependent hydrolases"/>
    <property type="match status" value="1"/>
</dbReference>